<dbReference type="SUPFAM" id="SSF48019">
    <property type="entry name" value="post-AAA+ oligomerization domain-like"/>
    <property type="match status" value="1"/>
</dbReference>
<evidence type="ECO:0000259" key="4">
    <source>
        <dbReference type="SMART" id="SM00382"/>
    </source>
</evidence>
<dbReference type="InterPro" id="IPR008921">
    <property type="entry name" value="DNA_pol3_clamp-load_cplx_C"/>
</dbReference>
<dbReference type="Pfam" id="PF00004">
    <property type="entry name" value="AAA"/>
    <property type="match status" value="1"/>
</dbReference>
<dbReference type="CDD" id="cd00009">
    <property type="entry name" value="AAA"/>
    <property type="match status" value="1"/>
</dbReference>
<evidence type="ECO:0000256" key="2">
    <source>
        <dbReference type="ARBA" id="ARBA00022741"/>
    </source>
</evidence>
<accession>A0ABV9JB25</accession>
<dbReference type="InterPro" id="IPR027417">
    <property type="entry name" value="P-loop_NTPase"/>
</dbReference>
<dbReference type="EMBL" id="JBHSGD010000002">
    <property type="protein sequence ID" value="MFC4651708.1"/>
    <property type="molecule type" value="Genomic_DNA"/>
</dbReference>
<dbReference type="InterPro" id="IPR051314">
    <property type="entry name" value="AAA_ATPase_RarA/MGS1/WRNIP1"/>
</dbReference>
<dbReference type="Gene3D" id="1.10.8.60">
    <property type="match status" value="1"/>
</dbReference>
<dbReference type="Pfam" id="PF12002">
    <property type="entry name" value="MgsA_C"/>
    <property type="match status" value="1"/>
</dbReference>
<dbReference type="RefSeq" id="WP_213536645.1">
    <property type="nucleotide sequence ID" value="NZ_BOVQ01000008.1"/>
</dbReference>
<dbReference type="SMART" id="SM00382">
    <property type="entry name" value="AAA"/>
    <property type="match status" value="1"/>
</dbReference>
<dbReference type="InterPro" id="IPR032423">
    <property type="entry name" value="AAA_assoc_2"/>
</dbReference>
<comment type="similarity">
    <text evidence="1">Belongs to the AAA ATPase family. RarA/MGS1/WRNIP1 subfamily.</text>
</comment>
<dbReference type="PANTHER" id="PTHR13779">
    <property type="entry name" value="WERNER HELICASE-INTERACTING PROTEIN 1 FAMILY MEMBER"/>
    <property type="match status" value="1"/>
</dbReference>
<organism evidence="5 6">
    <name type="scientific">Lactococcus nasutitermitis</name>
    <dbReference type="NCBI Taxonomy" id="1652957"/>
    <lineage>
        <taxon>Bacteria</taxon>
        <taxon>Bacillati</taxon>
        <taxon>Bacillota</taxon>
        <taxon>Bacilli</taxon>
        <taxon>Lactobacillales</taxon>
        <taxon>Streptococcaceae</taxon>
        <taxon>Lactococcus</taxon>
    </lineage>
</organism>
<dbReference type="InterPro" id="IPR003593">
    <property type="entry name" value="AAA+_ATPase"/>
</dbReference>
<dbReference type="Proteomes" id="UP001595987">
    <property type="component" value="Unassembled WGS sequence"/>
</dbReference>
<reference evidence="6" key="1">
    <citation type="journal article" date="2019" name="Int. J. Syst. Evol. Microbiol.">
        <title>The Global Catalogue of Microorganisms (GCM) 10K type strain sequencing project: providing services to taxonomists for standard genome sequencing and annotation.</title>
        <authorList>
            <consortium name="The Broad Institute Genomics Platform"/>
            <consortium name="The Broad Institute Genome Sequencing Center for Infectious Disease"/>
            <person name="Wu L."/>
            <person name="Ma J."/>
        </authorList>
    </citation>
    <scope>NUCLEOTIDE SEQUENCE [LARGE SCALE GENOMIC DNA]</scope>
    <source>
        <strain evidence="6">CCUG 63287</strain>
    </source>
</reference>
<keyword evidence="6" id="KW-1185">Reference proteome</keyword>
<evidence type="ECO:0000313" key="6">
    <source>
        <dbReference type="Proteomes" id="UP001595987"/>
    </source>
</evidence>
<sequence>MSQQNLARRMRPRNIDEIIGQSHLVGEGKIIRRMVETQLLTSMILYGPPGIGKTSIASAIAGTMNAAFRTFNATTDTKKRLQEIAAEAEFSGQLVLLLDEIHRLDKPKQDFLLPLLENGQIILIGATTENPYFSVVPAIRSRVQIFELKPLEAEDLEKAVNLALQDKERGFNLEVKLDEEALYFLVHSTNGDLRAVYNALELAVLSSKNNHVTLDDMENSLQRRATTFDKDGDAHYDLLSALQKSIRGSDVNASLHYAARLVEGGDLQSLARRLTVMAYEDIGLANPDAALHTVLALQAAEKLGFPEARIPIANIVIDLALSPKSNAAYVAMDEALADLGKYGNLPVPAHLQDGHYAGAKDLGRSVDYQYAHNFPNHWVNQQYLPDKLLDADYFRPDDMGKYEKALHLRKQWIDEQKND</sequence>
<keyword evidence="3" id="KW-0067">ATP-binding</keyword>
<dbReference type="Gene3D" id="1.10.3710.10">
    <property type="entry name" value="DNA polymerase III clamp loader subunits, C-terminal domain"/>
    <property type="match status" value="1"/>
</dbReference>
<dbReference type="InterPro" id="IPR021886">
    <property type="entry name" value="MgsA_C"/>
</dbReference>
<dbReference type="CDD" id="cd18139">
    <property type="entry name" value="HLD_clamp_RarA"/>
    <property type="match status" value="1"/>
</dbReference>
<dbReference type="Gene3D" id="1.20.272.10">
    <property type="match status" value="1"/>
</dbReference>
<dbReference type="Gene3D" id="3.40.50.300">
    <property type="entry name" value="P-loop containing nucleotide triphosphate hydrolases"/>
    <property type="match status" value="1"/>
</dbReference>
<protein>
    <submittedName>
        <fullName evidence="5">Replication-associated recombination protein A</fullName>
    </submittedName>
</protein>
<dbReference type="InterPro" id="IPR003959">
    <property type="entry name" value="ATPase_AAA_core"/>
</dbReference>
<evidence type="ECO:0000256" key="3">
    <source>
        <dbReference type="ARBA" id="ARBA00022840"/>
    </source>
</evidence>
<evidence type="ECO:0000256" key="1">
    <source>
        <dbReference type="ARBA" id="ARBA00008959"/>
    </source>
</evidence>
<dbReference type="PANTHER" id="PTHR13779:SF7">
    <property type="entry name" value="ATPASE WRNIP1"/>
    <property type="match status" value="1"/>
</dbReference>
<feature type="domain" description="AAA+ ATPase" evidence="4">
    <location>
        <begin position="39"/>
        <end position="151"/>
    </location>
</feature>
<proteinExistence type="inferred from homology"/>
<evidence type="ECO:0000313" key="5">
    <source>
        <dbReference type="EMBL" id="MFC4651708.1"/>
    </source>
</evidence>
<name>A0ABV9JB25_9LACT</name>
<comment type="caution">
    <text evidence="5">The sequence shown here is derived from an EMBL/GenBank/DDBJ whole genome shotgun (WGS) entry which is preliminary data.</text>
</comment>
<keyword evidence="2" id="KW-0547">Nucleotide-binding</keyword>
<dbReference type="SUPFAM" id="SSF52540">
    <property type="entry name" value="P-loop containing nucleoside triphosphate hydrolases"/>
    <property type="match status" value="1"/>
</dbReference>
<dbReference type="Pfam" id="PF16193">
    <property type="entry name" value="AAA_assoc_2"/>
    <property type="match status" value="1"/>
</dbReference>
<gene>
    <name evidence="5" type="ORF">ACFO26_02165</name>
</gene>